<feature type="compositionally biased region" description="Polar residues" evidence="1">
    <location>
        <begin position="1"/>
        <end position="10"/>
    </location>
</feature>
<name>A0A7W8F5E7_STREU</name>
<dbReference type="InterPro" id="IPR025295">
    <property type="entry name" value="eCIS_core_dom"/>
</dbReference>
<feature type="compositionally biased region" description="Basic and acidic residues" evidence="1">
    <location>
        <begin position="556"/>
        <end position="567"/>
    </location>
</feature>
<evidence type="ECO:0000259" key="2">
    <source>
        <dbReference type="Pfam" id="PF13699"/>
    </source>
</evidence>
<feature type="compositionally biased region" description="Basic and acidic residues" evidence="1">
    <location>
        <begin position="970"/>
        <end position="984"/>
    </location>
</feature>
<feature type="compositionally biased region" description="Basic and acidic residues" evidence="1">
    <location>
        <begin position="638"/>
        <end position="649"/>
    </location>
</feature>
<feature type="compositionally biased region" description="Basic and acidic residues" evidence="1">
    <location>
        <begin position="867"/>
        <end position="887"/>
    </location>
</feature>
<reference evidence="3 4" key="1">
    <citation type="submission" date="2020-08" db="EMBL/GenBank/DDBJ databases">
        <title>Genomic Encyclopedia of Type Strains, Phase III (KMG-III): the genomes of soil and plant-associated and newly described type strains.</title>
        <authorList>
            <person name="Whitman W."/>
        </authorList>
    </citation>
    <scope>NUCLEOTIDE SEQUENCE [LARGE SCALE GENOMIC DNA]</scope>
    <source>
        <strain evidence="3 4">CECT 3259</strain>
    </source>
</reference>
<feature type="compositionally biased region" description="Basic and acidic residues" evidence="1">
    <location>
        <begin position="606"/>
        <end position="627"/>
    </location>
</feature>
<evidence type="ECO:0000313" key="3">
    <source>
        <dbReference type="EMBL" id="MBB5122014.1"/>
    </source>
</evidence>
<dbReference type="Proteomes" id="UP000528608">
    <property type="component" value="Unassembled WGS sequence"/>
</dbReference>
<accession>A0A7W8F5E7</accession>
<gene>
    <name evidence="3" type="ORF">FHS36_005485</name>
</gene>
<feature type="region of interest" description="Disordered" evidence="1">
    <location>
        <begin position="1540"/>
        <end position="1596"/>
    </location>
</feature>
<feature type="compositionally biased region" description="Gly residues" evidence="1">
    <location>
        <begin position="765"/>
        <end position="777"/>
    </location>
</feature>
<protein>
    <recommendedName>
        <fullName evidence="2">eCIS core domain-containing protein</fullName>
    </recommendedName>
</protein>
<dbReference type="OrthoDB" id="9153660at2"/>
<comment type="caution">
    <text evidence="3">The sequence shown here is derived from an EMBL/GenBank/DDBJ whole genome shotgun (WGS) entry which is preliminary data.</text>
</comment>
<dbReference type="Pfam" id="PF13699">
    <property type="entry name" value="eCIS_core"/>
    <property type="match status" value="1"/>
</dbReference>
<feature type="compositionally biased region" description="Basic and acidic residues" evidence="1">
    <location>
        <begin position="1100"/>
        <end position="1158"/>
    </location>
</feature>
<feature type="region of interest" description="Disordered" evidence="1">
    <location>
        <begin position="1"/>
        <end position="43"/>
    </location>
</feature>
<dbReference type="EMBL" id="JACHJF010000023">
    <property type="protein sequence ID" value="MBB5122014.1"/>
    <property type="molecule type" value="Genomic_DNA"/>
</dbReference>
<feature type="compositionally biased region" description="Basic and acidic residues" evidence="1">
    <location>
        <begin position="13"/>
        <end position="37"/>
    </location>
</feature>
<feature type="compositionally biased region" description="Low complexity" evidence="1">
    <location>
        <begin position="428"/>
        <end position="442"/>
    </location>
</feature>
<feature type="compositionally biased region" description="Low complexity" evidence="1">
    <location>
        <begin position="1010"/>
        <end position="1023"/>
    </location>
</feature>
<evidence type="ECO:0000256" key="1">
    <source>
        <dbReference type="SAM" id="MobiDB-lite"/>
    </source>
</evidence>
<proteinExistence type="predicted"/>
<feature type="compositionally biased region" description="Pro residues" evidence="1">
    <location>
        <begin position="1550"/>
        <end position="1562"/>
    </location>
</feature>
<feature type="compositionally biased region" description="Basic and acidic residues" evidence="1">
    <location>
        <begin position="314"/>
        <end position="372"/>
    </location>
</feature>
<feature type="compositionally biased region" description="Basic and acidic residues" evidence="1">
    <location>
        <begin position="491"/>
        <end position="502"/>
    </location>
</feature>
<feature type="compositionally biased region" description="Basic and acidic residues" evidence="1">
    <location>
        <begin position="823"/>
        <end position="835"/>
    </location>
</feature>
<feature type="domain" description="eCIS core" evidence="2">
    <location>
        <begin position="45"/>
        <end position="119"/>
    </location>
</feature>
<feature type="compositionally biased region" description="Low complexity" evidence="1">
    <location>
        <begin position="699"/>
        <end position="713"/>
    </location>
</feature>
<feature type="compositionally biased region" description="Basic and acidic residues" evidence="1">
    <location>
        <begin position="450"/>
        <end position="460"/>
    </location>
</feature>
<feature type="compositionally biased region" description="Polar residues" evidence="1">
    <location>
        <begin position="905"/>
        <end position="920"/>
    </location>
</feature>
<sequence length="2048" mass="215176">MSRLQTSSADQRPAGKAERQRGREARAPRARTPEPKEIITGAGQPLDLGLRRELEERLGHDFSRVRVHTDPDAALLTDLLGADAVTVGEDVFFAEGRFRPGTEDGRRLVAHELLHTVQAPHPLGALKAGRDLGAVSMPQDAVERQAEDGARSDLPRPGVTRNATPGWLRYARVSADRFRTELLDPATLVDRLTAGIVRSLRGDPTDATGRVRQQLTRFAPELKESVLDRLTLRLPSSDHERLLELVERSERGPAEADAGTVPGPVAEPSRDPGGEAEGGPGTPPKGQEGEAGGGAPKPGEKDPEGEAPGAKGSAGKDGETPEGKGEEPGKESQEGKGEEQDKESPEEKGKEPGEESERTKEKPPPTEEKEPGAEPGKPEAGGQPERAAAETGAVAAVVGAAPGAASPGGAAAQALGAPEQQRKALRNGPAAGARPAVVGARVDQQPGPARPERVDRRAEAEDSPLGRHGLLGGKEGKGEQADEPLGLAPGADKEVEVPKDEGPETTGPIGPELRPDDYLPDTDLDVSSVPTADHLDPAAEGTAVQEAPSFPAPPKTKADEILRQREQEEGEAAAEEPSRPPAAPRAVDGPPAPAATEAPAPPGAGREPESDTAPEPRSDEPVEREIGPDPAAAQAEAGRPDPGADREEAPEPSYAGASGRPDLAQGMGTGPEADRGRPAAATAERAYPVTGAGPGAPGTTGTPGPEGTEATGPLGSPGPVAEQTDAPGGLGASGAQSAPDASMEKGGGACAAVRQPTTEGEKPEGGGGGCEGGGAAAGGKEEAPEQQPAPPDVSGQDPQSALATAGTLPPDRMAATLDGVDGAVDRSVGEQHAALEADAPTAQRPSGAPGTLSGTPEEAAPAQQVTEHVEREGAESGKEQKKAEGEKAGGPNPAADVPRPAVSDDQANQVSAQDVQNVQNAVGEAPVTDASLNRTVKAPKVQLSGESDPGRTDRQAGNLKTSSAKILGVGREDAAKPMGEDRIYPDVPGETLRGDVPGSAGGAGGRRRAGAVAATGPGVAAVAQQERGPQIQAAVGQGQGRMGQEQARHKQSEAEERRSSQEARDRAVAENAEAQAGERGQAAEQVRAERTQWQAEQDQEITRADTDAVKEHGEKNKEIDTKRTDTDKDVGKRQDEDNKKIQDNRKEAEEKARKEKERKKEESSGWWGWVKSKVKAAFDALLSAITGIFDFFRKIVNGIIDKFREFANWAIEQARKLAVELIKKLADALIAIGDVLLAAFPGLRDKFRNKIRQWRDQAIAKVNEWADKLKAAVNKLLDLLAAGLNALLGLLEKVLKAVVDQVRESVLAAIEFARNAIAMLGELAELVVDVAADPGGWVVKLGRSAKEGIQNHLWGAVKRAVKGWFNEKVESVLGLGKKVVDVLLKGCYTMAEIGRMAWEALIESLPGIIISMVVERVISMITFPAGAAIIEIVRGAIAVWGTINKIIAAFGKFFRFLKAVKSGAAACLFAEALASGVVVLLELITNYLLARLKSAAKSVGTRLKAIAQKIMEGLAKAAKGPRLAAGGAINRLKDGLNRGAQALGLTPRPGAKPGPRPGPAPGRPSGKATPPKGRPATSKPARPGPSMGARALTGVKTTVKNSVRKVTGAVRALGGKLRNSKLGNVLVKGAQKLREGYGKLRDKARERWAKWQKARQERAAHENSPAGKAARLAKIVARIRPKLAKLLRRGLPGAALRGVLWGMRQWYGLSGLVASAGRQFAVTATLNPEQQAGSGFRLTGEDLRKLVHEVAKEILDRQEIKDAAQRLRLTKARGGKGHPLETTGAQDIPATVRYLRERGNSLDVSRPDGGTLEVGPHVSRWGTVDSYRVGSDHAVVKEQQKAGQLNQITLGVGTYPEIAASLQATGLSDKRVASVLRAFHKTGRFPGSLTAEQEAMFRNLHWLMFVRESVRNPANLGFAAMTLDLVHRGPGQGGLTVHEAFAQHENTGRQGGRGSFPMSMVNAVRATRGVEAEEAGLPTGKTHQGGTRAERAELRKREVEMAEQWALAVTGGQGVLGETAEEAISAGRKLISDFMLKFHGLHENERGI</sequence>
<feature type="compositionally biased region" description="Low complexity" evidence="1">
    <location>
        <begin position="373"/>
        <end position="418"/>
    </location>
</feature>
<dbReference type="RefSeq" id="WP_102917618.1">
    <property type="nucleotide sequence ID" value="NZ_JACHJF010000023.1"/>
</dbReference>
<organism evidence="3 4">
    <name type="scientific">Streptomyces eurocidicus</name>
    <name type="common">Streptoverticillium eurocidicus</name>
    <dbReference type="NCBI Taxonomy" id="66423"/>
    <lineage>
        <taxon>Bacteria</taxon>
        <taxon>Bacillati</taxon>
        <taxon>Actinomycetota</taxon>
        <taxon>Actinomycetes</taxon>
        <taxon>Kitasatosporales</taxon>
        <taxon>Streptomycetaceae</taxon>
        <taxon>Streptomyces</taxon>
    </lineage>
</organism>
<evidence type="ECO:0000313" key="4">
    <source>
        <dbReference type="Proteomes" id="UP000528608"/>
    </source>
</evidence>
<feature type="compositionally biased region" description="Low complexity" evidence="1">
    <location>
        <begin position="1069"/>
        <end position="1085"/>
    </location>
</feature>
<feature type="compositionally biased region" description="Basic and acidic residues" evidence="1">
    <location>
        <begin position="1046"/>
        <end position="1068"/>
    </location>
</feature>
<feature type="region of interest" description="Disordered" evidence="1">
    <location>
        <begin position="246"/>
        <end position="1158"/>
    </location>
</feature>